<dbReference type="InterPro" id="IPR004108">
    <property type="entry name" value="Fe_hydrogenase_lsu_C"/>
</dbReference>
<dbReference type="InterPro" id="IPR017900">
    <property type="entry name" value="4Fe4S_Fe_S_CS"/>
</dbReference>
<evidence type="ECO:0000256" key="5">
    <source>
        <dbReference type="ARBA" id="ARBA00023004"/>
    </source>
</evidence>
<dbReference type="InterPro" id="IPR027631">
    <property type="entry name" value="Mono_FeFe_hydrog"/>
</dbReference>
<dbReference type="InterPro" id="IPR050294">
    <property type="entry name" value="RnfB_subfamily"/>
</dbReference>
<dbReference type="Gene3D" id="3.30.70.20">
    <property type="match status" value="2"/>
</dbReference>
<keyword evidence="2" id="KW-0004">4Fe-4S</keyword>
<evidence type="ECO:0000256" key="4">
    <source>
        <dbReference type="ARBA" id="ARBA00022982"/>
    </source>
</evidence>
<dbReference type="PROSITE" id="PS00198">
    <property type="entry name" value="4FE4S_FER_1"/>
    <property type="match status" value="2"/>
</dbReference>
<dbReference type="RefSeq" id="WP_155475401.1">
    <property type="nucleotide sequence ID" value="NZ_WNKU01000003.1"/>
</dbReference>
<keyword evidence="5" id="KW-0408">Iron</keyword>
<evidence type="ECO:0000256" key="3">
    <source>
        <dbReference type="ARBA" id="ARBA00022723"/>
    </source>
</evidence>
<dbReference type="Pfam" id="PF25160">
    <property type="entry name" value="LdpA_Fe-S-bd"/>
    <property type="match status" value="1"/>
</dbReference>
<feature type="domain" description="4Fe-4S ferredoxin-type" evidence="7">
    <location>
        <begin position="106"/>
        <end position="135"/>
    </location>
</feature>
<evidence type="ECO:0000259" key="7">
    <source>
        <dbReference type="PROSITE" id="PS51379"/>
    </source>
</evidence>
<evidence type="ECO:0000256" key="6">
    <source>
        <dbReference type="ARBA" id="ARBA00023014"/>
    </source>
</evidence>
<keyword evidence="1" id="KW-0813">Transport</keyword>
<keyword evidence="3" id="KW-0479">Metal-binding</keyword>
<keyword evidence="9" id="KW-1185">Reference proteome</keyword>
<dbReference type="SUPFAM" id="SSF53920">
    <property type="entry name" value="Fe-only hydrogenase"/>
    <property type="match status" value="1"/>
</dbReference>
<organism evidence="8 9">
    <name type="scientific">Heliobacterium mobile</name>
    <name type="common">Heliobacillus mobilis</name>
    <dbReference type="NCBI Taxonomy" id="28064"/>
    <lineage>
        <taxon>Bacteria</taxon>
        <taxon>Bacillati</taxon>
        <taxon>Bacillota</taxon>
        <taxon>Clostridia</taxon>
        <taxon>Eubacteriales</taxon>
        <taxon>Heliobacteriaceae</taxon>
        <taxon>Heliobacterium</taxon>
    </lineage>
</organism>
<evidence type="ECO:0000256" key="1">
    <source>
        <dbReference type="ARBA" id="ARBA00022448"/>
    </source>
</evidence>
<protein>
    <submittedName>
        <fullName evidence="8">4Fe-4S dicluster domain-containing protein</fullName>
    </submittedName>
</protein>
<dbReference type="AlphaFoldDB" id="A0A6I3SHI8"/>
<evidence type="ECO:0000313" key="8">
    <source>
        <dbReference type="EMBL" id="MTV48298.1"/>
    </source>
</evidence>
<dbReference type="InterPro" id="IPR017896">
    <property type="entry name" value="4Fe4S_Fe-S-bd"/>
</dbReference>
<proteinExistence type="predicted"/>
<keyword evidence="4" id="KW-0249">Electron transport</keyword>
<feature type="domain" description="4Fe-4S ferredoxin-type" evidence="7">
    <location>
        <begin position="182"/>
        <end position="211"/>
    </location>
</feature>
<feature type="domain" description="4Fe-4S ferredoxin-type" evidence="7">
    <location>
        <begin position="136"/>
        <end position="166"/>
    </location>
</feature>
<dbReference type="Proteomes" id="UP000430670">
    <property type="component" value="Unassembled WGS sequence"/>
</dbReference>
<dbReference type="InterPro" id="IPR057431">
    <property type="entry name" value="LdpA_Fe-S-bd"/>
</dbReference>
<dbReference type="PANTHER" id="PTHR42859">
    <property type="entry name" value="OXIDOREDUCTASE"/>
    <property type="match status" value="1"/>
</dbReference>
<dbReference type="Pfam" id="PF02906">
    <property type="entry name" value="Fe_hyd_lg_C"/>
    <property type="match status" value="1"/>
</dbReference>
<dbReference type="EMBL" id="WNKU01000003">
    <property type="protein sequence ID" value="MTV48298.1"/>
    <property type="molecule type" value="Genomic_DNA"/>
</dbReference>
<accession>A0A6I3SHI8</accession>
<dbReference type="NCBIfam" id="TIGR04105">
    <property type="entry name" value="FeFe_hydrog_B1"/>
    <property type="match status" value="1"/>
</dbReference>
<dbReference type="GO" id="GO:0046872">
    <property type="term" value="F:metal ion binding"/>
    <property type="evidence" value="ECO:0007669"/>
    <property type="project" value="UniProtKB-KW"/>
</dbReference>
<dbReference type="OrthoDB" id="9798098at2"/>
<comment type="caution">
    <text evidence="8">The sequence shown here is derived from an EMBL/GenBank/DDBJ whole genome shotgun (WGS) entry which is preliminary data.</text>
</comment>
<evidence type="ECO:0000256" key="2">
    <source>
        <dbReference type="ARBA" id="ARBA00022485"/>
    </source>
</evidence>
<dbReference type="PANTHER" id="PTHR42859:SF10">
    <property type="entry name" value="DIMETHYLSULFOXIDE REDUCTASE CHAIN B"/>
    <property type="match status" value="1"/>
</dbReference>
<sequence>MDFRVLTQRQYETAVQMIRHEVFYYVAKMTMDGTLEKNKQFIPTLINEEKKPRYRCCVYKERAVSAERVRLACGEEPEGGVVHDPSAGDDPRIRVISIACDECPVNRFSVTPACRGCITKRCIDACPVNAIAQIDRRAVIIQEKCIECGRCHRVCPYGAITDMQRPCIKACPVDAIRYDEDKIARIDPQKCIACGHCTISCPFGAISDTSSIVDAVKMLRQEKGNVHAVLAPSVASQFPDITIGQVNSALKKLGFTAVHEAALGADMILEAEARELAEKLEAGSFLTNSCCPAFVAIIEKHFPQLKDNVSTSVSPMVAVGRYVKQKYPGAQTIFIGPCMAKKVEIGLPKCQGDIDLAITFEELLGMFDAAGIDLASCDDEPLEQASIFGRRFARCGGVAEAMGQALKEAGVTVELKPHRCDGAEEIIKALRMAKVGRPPGNFIEGMACVGGCLGGPSALNHSRRSKQMLEAYSQEAKAQTIGEALSSLDLGQISLHKHE</sequence>
<dbReference type="Gene3D" id="3.40.950.10">
    <property type="entry name" value="Fe-only Hydrogenase (Larger Subunit), Chain L, domain 3"/>
    <property type="match status" value="1"/>
</dbReference>
<dbReference type="SUPFAM" id="SSF54862">
    <property type="entry name" value="4Fe-4S ferredoxins"/>
    <property type="match status" value="1"/>
</dbReference>
<gene>
    <name evidence="8" type="ORF">GJ688_04780</name>
</gene>
<dbReference type="CDD" id="cd10549">
    <property type="entry name" value="MtMvhB_like"/>
    <property type="match status" value="1"/>
</dbReference>
<dbReference type="PROSITE" id="PS51379">
    <property type="entry name" value="4FE4S_FER_2"/>
    <property type="match status" value="3"/>
</dbReference>
<dbReference type="GO" id="GO:0051539">
    <property type="term" value="F:4 iron, 4 sulfur cluster binding"/>
    <property type="evidence" value="ECO:0007669"/>
    <property type="project" value="UniProtKB-KW"/>
</dbReference>
<name>A0A6I3SHI8_HELMO</name>
<evidence type="ECO:0000313" key="9">
    <source>
        <dbReference type="Proteomes" id="UP000430670"/>
    </source>
</evidence>
<keyword evidence="6" id="KW-0411">Iron-sulfur</keyword>
<dbReference type="Pfam" id="PF00037">
    <property type="entry name" value="Fer4"/>
    <property type="match status" value="1"/>
</dbReference>
<reference evidence="8 9" key="1">
    <citation type="submission" date="2019-11" db="EMBL/GenBank/DDBJ databases">
        <title>Whole-genome sequence of a the green, strictly anaerobic photosynthetic bacterium Heliobacillus mobilis DSM 6151.</title>
        <authorList>
            <person name="Kyndt J.A."/>
            <person name="Meyer T.E."/>
        </authorList>
    </citation>
    <scope>NUCLEOTIDE SEQUENCE [LARGE SCALE GENOMIC DNA]</scope>
    <source>
        <strain evidence="8 9">DSM 6151</strain>
    </source>
</reference>
<dbReference type="InterPro" id="IPR009016">
    <property type="entry name" value="Fe_hydrogenase"/>
</dbReference>